<dbReference type="EMBL" id="KN832995">
    <property type="protein sequence ID" value="KIM82244.1"/>
    <property type="molecule type" value="Genomic_DNA"/>
</dbReference>
<evidence type="ECO:0000313" key="2">
    <source>
        <dbReference type="Proteomes" id="UP000054166"/>
    </source>
</evidence>
<reference evidence="2" key="2">
    <citation type="submission" date="2015-01" db="EMBL/GenBank/DDBJ databases">
        <title>Evolutionary Origins and Diversification of the Mycorrhizal Mutualists.</title>
        <authorList>
            <consortium name="DOE Joint Genome Institute"/>
            <consortium name="Mycorrhizal Genomics Consortium"/>
            <person name="Kohler A."/>
            <person name="Kuo A."/>
            <person name="Nagy L.G."/>
            <person name="Floudas D."/>
            <person name="Copeland A."/>
            <person name="Barry K.W."/>
            <person name="Cichocki N."/>
            <person name="Veneault-Fourrey C."/>
            <person name="LaButti K."/>
            <person name="Lindquist E.A."/>
            <person name="Lipzen A."/>
            <person name="Lundell T."/>
            <person name="Morin E."/>
            <person name="Murat C."/>
            <person name="Riley R."/>
            <person name="Ohm R."/>
            <person name="Sun H."/>
            <person name="Tunlid A."/>
            <person name="Henrissat B."/>
            <person name="Grigoriev I.V."/>
            <person name="Hibbett D.S."/>
            <person name="Martin F."/>
        </authorList>
    </citation>
    <scope>NUCLEOTIDE SEQUENCE [LARGE SCALE GENOMIC DNA]</scope>
    <source>
        <strain evidence="2">F 1598</strain>
    </source>
</reference>
<proteinExistence type="predicted"/>
<accession>A0A0C3FRB3</accession>
<name>A0A0C3FRB3_PILCF</name>
<organism evidence="1 2">
    <name type="scientific">Piloderma croceum (strain F 1598)</name>
    <dbReference type="NCBI Taxonomy" id="765440"/>
    <lineage>
        <taxon>Eukaryota</taxon>
        <taxon>Fungi</taxon>
        <taxon>Dikarya</taxon>
        <taxon>Basidiomycota</taxon>
        <taxon>Agaricomycotina</taxon>
        <taxon>Agaricomycetes</taxon>
        <taxon>Agaricomycetidae</taxon>
        <taxon>Atheliales</taxon>
        <taxon>Atheliaceae</taxon>
        <taxon>Piloderma</taxon>
    </lineage>
</organism>
<gene>
    <name evidence="1" type="ORF">PILCRDRAFT_473685</name>
</gene>
<dbReference type="InParanoid" id="A0A0C3FRB3"/>
<sequence>MDSKNLLEAFYTVFGTCFSNLNISRTASSRFDVTLDCDETTYSHMKVLIDLYESGL</sequence>
<dbReference type="AlphaFoldDB" id="A0A0C3FRB3"/>
<dbReference type="Proteomes" id="UP000054166">
    <property type="component" value="Unassembled WGS sequence"/>
</dbReference>
<protein>
    <submittedName>
        <fullName evidence="1">Uncharacterized protein</fullName>
    </submittedName>
</protein>
<dbReference type="HOGENOM" id="CLU_3015002_0_0_1"/>
<reference evidence="1 2" key="1">
    <citation type="submission" date="2014-04" db="EMBL/GenBank/DDBJ databases">
        <authorList>
            <consortium name="DOE Joint Genome Institute"/>
            <person name="Kuo A."/>
            <person name="Tarkka M."/>
            <person name="Buscot F."/>
            <person name="Kohler A."/>
            <person name="Nagy L.G."/>
            <person name="Floudas D."/>
            <person name="Copeland A."/>
            <person name="Barry K.W."/>
            <person name="Cichocki N."/>
            <person name="Veneault-Fourrey C."/>
            <person name="LaButti K."/>
            <person name="Lindquist E.A."/>
            <person name="Lipzen A."/>
            <person name="Lundell T."/>
            <person name="Morin E."/>
            <person name="Murat C."/>
            <person name="Sun H."/>
            <person name="Tunlid A."/>
            <person name="Henrissat B."/>
            <person name="Grigoriev I.V."/>
            <person name="Hibbett D.S."/>
            <person name="Martin F."/>
            <person name="Nordberg H.P."/>
            <person name="Cantor M.N."/>
            <person name="Hua S.X."/>
        </authorList>
    </citation>
    <scope>NUCLEOTIDE SEQUENCE [LARGE SCALE GENOMIC DNA]</scope>
    <source>
        <strain evidence="1 2">F 1598</strain>
    </source>
</reference>
<evidence type="ECO:0000313" key="1">
    <source>
        <dbReference type="EMBL" id="KIM82244.1"/>
    </source>
</evidence>
<keyword evidence="2" id="KW-1185">Reference proteome</keyword>